<dbReference type="PANTHER" id="PTHR43280">
    <property type="entry name" value="ARAC-FAMILY TRANSCRIPTIONAL REGULATOR"/>
    <property type="match status" value="1"/>
</dbReference>
<organism evidence="5 6">
    <name type="scientific">Paenibacillus planticolens</name>
    <dbReference type="NCBI Taxonomy" id="2654976"/>
    <lineage>
        <taxon>Bacteria</taxon>
        <taxon>Bacillati</taxon>
        <taxon>Bacillota</taxon>
        <taxon>Bacilli</taxon>
        <taxon>Bacillales</taxon>
        <taxon>Paenibacillaceae</taxon>
        <taxon>Paenibacillus</taxon>
    </lineage>
</organism>
<dbReference type="InterPro" id="IPR018062">
    <property type="entry name" value="HTH_AraC-typ_CS"/>
</dbReference>
<comment type="caution">
    <text evidence="5">The sequence shown here is derived from an EMBL/GenBank/DDBJ whole genome shotgun (WGS) entry which is preliminary data.</text>
</comment>
<dbReference type="PANTHER" id="PTHR43280:SF28">
    <property type="entry name" value="HTH-TYPE TRANSCRIPTIONAL ACTIVATOR RHAS"/>
    <property type="match status" value="1"/>
</dbReference>
<evidence type="ECO:0000256" key="1">
    <source>
        <dbReference type="ARBA" id="ARBA00023015"/>
    </source>
</evidence>
<dbReference type="Proteomes" id="UP000618579">
    <property type="component" value="Unassembled WGS sequence"/>
</dbReference>
<dbReference type="PROSITE" id="PS01124">
    <property type="entry name" value="HTH_ARAC_FAMILY_2"/>
    <property type="match status" value="1"/>
</dbReference>
<reference evidence="5 6" key="1">
    <citation type="submission" date="2019-10" db="EMBL/GenBank/DDBJ databases">
        <title>Description of Paenibacillus pedi sp. nov.</title>
        <authorList>
            <person name="Carlier A."/>
            <person name="Qi S."/>
        </authorList>
    </citation>
    <scope>NUCLEOTIDE SEQUENCE [LARGE SCALE GENOMIC DNA]</scope>
    <source>
        <strain evidence="5 6">LMG 31457</strain>
    </source>
</reference>
<accession>A0ABX1ZQL5</accession>
<dbReference type="SMART" id="SM00342">
    <property type="entry name" value="HTH_ARAC"/>
    <property type="match status" value="1"/>
</dbReference>
<evidence type="ECO:0000313" key="5">
    <source>
        <dbReference type="EMBL" id="NOV01054.1"/>
    </source>
</evidence>
<evidence type="ECO:0000313" key="6">
    <source>
        <dbReference type="Proteomes" id="UP000618579"/>
    </source>
</evidence>
<name>A0ABX1ZQL5_9BACL</name>
<dbReference type="InterPro" id="IPR020449">
    <property type="entry name" value="Tscrpt_reg_AraC-type_HTH"/>
</dbReference>
<proteinExistence type="predicted"/>
<feature type="domain" description="HTH araC/xylS-type" evidence="4">
    <location>
        <begin position="44"/>
        <end position="143"/>
    </location>
</feature>
<dbReference type="InterPro" id="IPR009057">
    <property type="entry name" value="Homeodomain-like_sf"/>
</dbReference>
<dbReference type="PROSITE" id="PS00041">
    <property type="entry name" value="HTH_ARAC_FAMILY_1"/>
    <property type="match status" value="1"/>
</dbReference>
<dbReference type="EMBL" id="WHNZ01000026">
    <property type="protein sequence ID" value="NOV01054.1"/>
    <property type="molecule type" value="Genomic_DNA"/>
</dbReference>
<dbReference type="PRINTS" id="PR00032">
    <property type="entry name" value="HTHARAC"/>
</dbReference>
<evidence type="ECO:0000259" key="4">
    <source>
        <dbReference type="PROSITE" id="PS01124"/>
    </source>
</evidence>
<keyword evidence="1" id="KW-0805">Transcription regulation</keyword>
<dbReference type="InterPro" id="IPR018060">
    <property type="entry name" value="HTH_AraC"/>
</dbReference>
<sequence>MFSIRKNGVSYEGSQLLYGLLIDLFQHTSTSETRSVQEHYEHLKPVIDYIGNHFDQPITLQDLANCLSVTPHYICVLFQQTFSTRPFEYINRFRIQKAKEYLQQFPTWEIQTIARKVGFESPSYFIKVFKKNEGLTPNDFRKLHVIR</sequence>
<dbReference type="Gene3D" id="1.10.10.60">
    <property type="entry name" value="Homeodomain-like"/>
    <property type="match status" value="2"/>
</dbReference>
<evidence type="ECO:0000256" key="2">
    <source>
        <dbReference type="ARBA" id="ARBA00023125"/>
    </source>
</evidence>
<dbReference type="Pfam" id="PF12833">
    <property type="entry name" value="HTH_18"/>
    <property type="match status" value="1"/>
</dbReference>
<dbReference type="RefSeq" id="WP_171683878.1">
    <property type="nucleotide sequence ID" value="NZ_WHNZ01000026.1"/>
</dbReference>
<gene>
    <name evidence="5" type="ORF">GC097_13635</name>
</gene>
<dbReference type="SUPFAM" id="SSF46689">
    <property type="entry name" value="Homeodomain-like"/>
    <property type="match status" value="2"/>
</dbReference>
<protein>
    <submittedName>
        <fullName evidence="5">Helix-turn-helix domain-containing protein</fullName>
    </submittedName>
</protein>
<evidence type="ECO:0000256" key="3">
    <source>
        <dbReference type="ARBA" id="ARBA00023163"/>
    </source>
</evidence>
<keyword evidence="3" id="KW-0804">Transcription</keyword>
<keyword evidence="6" id="KW-1185">Reference proteome</keyword>
<keyword evidence="2" id="KW-0238">DNA-binding</keyword>